<accession>A0A8J2W8W8</accession>
<dbReference type="OrthoDB" id="125347at2759"/>
<dbReference type="Proteomes" id="UP000789524">
    <property type="component" value="Unassembled WGS sequence"/>
</dbReference>
<evidence type="ECO:0000313" key="2">
    <source>
        <dbReference type="Proteomes" id="UP000789524"/>
    </source>
</evidence>
<keyword evidence="2" id="KW-1185">Reference proteome</keyword>
<dbReference type="EMBL" id="CAKASE010000076">
    <property type="protein sequence ID" value="CAG9577511.1"/>
    <property type="molecule type" value="Genomic_DNA"/>
</dbReference>
<protein>
    <submittedName>
        <fullName evidence="1">(African queen) hypothetical protein</fullName>
    </submittedName>
</protein>
<comment type="caution">
    <text evidence="1">The sequence shown here is derived from an EMBL/GenBank/DDBJ whole genome shotgun (WGS) entry which is preliminary data.</text>
</comment>
<gene>
    <name evidence="1" type="ORF">DCHRY22_LOCUS12332</name>
</gene>
<sequence length="117" mass="13456">MGISPRTVRTVIDAKKLNDGVIPEDQRGKHGKHCKVDSEMIKEKKHEFDEEDDIPLSLWSRNLNSDSLAAPEMWEEYVDIDSALLTFEEHTDENIVQNISAINNSKVMGMRKSRKHH</sequence>
<organism evidence="1 2">
    <name type="scientific">Danaus chrysippus</name>
    <name type="common">African queen</name>
    <dbReference type="NCBI Taxonomy" id="151541"/>
    <lineage>
        <taxon>Eukaryota</taxon>
        <taxon>Metazoa</taxon>
        <taxon>Ecdysozoa</taxon>
        <taxon>Arthropoda</taxon>
        <taxon>Hexapoda</taxon>
        <taxon>Insecta</taxon>
        <taxon>Pterygota</taxon>
        <taxon>Neoptera</taxon>
        <taxon>Endopterygota</taxon>
        <taxon>Lepidoptera</taxon>
        <taxon>Glossata</taxon>
        <taxon>Ditrysia</taxon>
        <taxon>Papilionoidea</taxon>
        <taxon>Nymphalidae</taxon>
        <taxon>Danainae</taxon>
        <taxon>Danaini</taxon>
        <taxon>Danaina</taxon>
        <taxon>Danaus</taxon>
        <taxon>Anosia</taxon>
    </lineage>
</organism>
<dbReference type="AlphaFoldDB" id="A0A8J2W8W8"/>
<evidence type="ECO:0000313" key="1">
    <source>
        <dbReference type="EMBL" id="CAG9577511.1"/>
    </source>
</evidence>
<reference evidence="1" key="1">
    <citation type="submission" date="2021-09" db="EMBL/GenBank/DDBJ databases">
        <authorList>
            <person name="Martin H S."/>
        </authorList>
    </citation>
    <scope>NUCLEOTIDE SEQUENCE</scope>
</reference>
<name>A0A8J2W8W8_9NEOP</name>
<proteinExistence type="predicted"/>